<name>F6B301_DESCC</name>
<accession>F6B301</accession>
<feature type="coiled-coil region" evidence="1">
    <location>
        <begin position="2"/>
        <end position="63"/>
    </location>
</feature>
<keyword evidence="3" id="KW-1185">Reference proteome</keyword>
<proteinExistence type="predicted"/>
<keyword evidence="1" id="KW-0175">Coiled coil</keyword>
<dbReference type="HOGENOM" id="CLU_2537066_0_0_9"/>
<sequence length="83" mass="9785">MFAEIEEIKKQCEEEIISLQRQIYMAKRSLFFRWDSKAIIQQAEAKVEKIQELLVKLEGLTDQIVPVVNDIKEIIGYKKAKQM</sequence>
<dbReference type="AlphaFoldDB" id="F6B301"/>
<protein>
    <submittedName>
        <fullName evidence="2">Uncharacterized protein</fullName>
    </submittedName>
</protein>
<dbReference type="STRING" id="868595.Desca_1034"/>
<evidence type="ECO:0000313" key="2">
    <source>
        <dbReference type="EMBL" id="AEF93905.1"/>
    </source>
</evidence>
<dbReference type="RefSeq" id="WP_003543068.1">
    <property type="nucleotide sequence ID" value="NC_015565.1"/>
</dbReference>
<gene>
    <name evidence="2" type="ordered locus">Desca_1034</name>
</gene>
<reference evidence="2" key="1">
    <citation type="submission" date="2011-05" db="EMBL/GenBank/DDBJ databases">
        <title>Complete sequence of Desulfotomaculum carboxydivorans CO-1-SRB.</title>
        <authorList>
            <consortium name="US DOE Joint Genome Institute"/>
            <person name="Lucas S."/>
            <person name="Han J."/>
            <person name="Lapidus A."/>
            <person name="Cheng J.-F."/>
            <person name="Goodwin L."/>
            <person name="Pitluck S."/>
            <person name="Peters L."/>
            <person name="Mikhailova N."/>
            <person name="Lu M."/>
            <person name="Han C."/>
            <person name="Tapia R."/>
            <person name="Land M."/>
            <person name="Hauser L."/>
            <person name="Kyrpides N."/>
            <person name="Ivanova N."/>
            <person name="Pagani I."/>
            <person name="Stams A."/>
            <person name="Plugge C."/>
            <person name="Muyzer G."/>
            <person name="Kuever J."/>
            <person name="Parshina S."/>
            <person name="Ivanova A."/>
            <person name="Nazina T."/>
            <person name="Woyke T."/>
        </authorList>
    </citation>
    <scope>NUCLEOTIDE SEQUENCE [LARGE SCALE GENOMIC DNA]</scope>
    <source>
        <strain evidence="2">CO-1-SRB</strain>
    </source>
</reference>
<evidence type="ECO:0000256" key="1">
    <source>
        <dbReference type="SAM" id="Coils"/>
    </source>
</evidence>
<organism evidence="2 3">
    <name type="scientific">Desulfotomaculum nigrificans (strain DSM 14880 / VKM B-2319 / CO-1-SRB)</name>
    <name type="common">Desulfotomaculum carboxydivorans</name>
    <dbReference type="NCBI Taxonomy" id="868595"/>
    <lineage>
        <taxon>Bacteria</taxon>
        <taxon>Bacillati</taxon>
        <taxon>Bacillota</taxon>
        <taxon>Clostridia</taxon>
        <taxon>Eubacteriales</taxon>
        <taxon>Desulfotomaculaceae</taxon>
        <taxon>Desulfotomaculum</taxon>
    </lineage>
</organism>
<dbReference type="Proteomes" id="UP000009226">
    <property type="component" value="Chromosome"/>
</dbReference>
<dbReference type="EMBL" id="CP002736">
    <property type="protein sequence ID" value="AEF93905.1"/>
    <property type="molecule type" value="Genomic_DNA"/>
</dbReference>
<dbReference type="KEGG" id="dca:Desca_1034"/>
<evidence type="ECO:0000313" key="3">
    <source>
        <dbReference type="Proteomes" id="UP000009226"/>
    </source>
</evidence>